<dbReference type="Pfam" id="PF00115">
    <property type="entry name" value="COX1"/>
    <property type="match status" value="1"/>
</dbReference>
<comment type="caution">
    <text evidence="9">The sequence shown here is derived from an EMBL/GenBank/DDBJ whole genome shotgun (WGS) entry which is preliminary data.</text>
</comment>
<protein>
    <submittedName>
        <fullName evidence="9">Cytochrome c oxidase subunit I</fullName>
    </submittedName>
</protein>
<keyword evidence="6" id="KW-0349">Heme</keyword>
<feature type="transmembrane region" description="Helical" evidence="7">
    <location>
        <begin position="352"/>
        <end position="372"/>
    </location>
</feature>
<dbReference type="GO" id="GO:0004129">
    <property type="term" value="F:cytochrome-c oxidase activity"/>
    <property type="evidence" value="ECO:0007669"/>
    <property type="project" value="InterPro"/>
</dbReference>
<dbReference type="InterPro" id="IPR036927">
    <property type="entry name" value="Cyt_c_oxase-like_su1_sf"/>
</dbReference>
<comment type="subcellular location">
    <subcellularLocation>
        <location evidence="1">Membrane</location>
        <topology evidence="1">Multi-pass membrane protein</topology>
    </subcellularLocation>
</comment>
<comment type="similarity">
    <text evidence="6">Belongs to the heme-copper respiratory oxidase family.</text>
</comment>
<evidence type="ECO:0000259" key="8">
    <source>
        <dbReference type="PROSITE" id="PS50855"/>
    </source>
</evidence>
<dbReference type="SUPFAM" id="SSF81442">
    <property type="entry name" value="Cytochrome c oxidase subunit I-like"/>
    <property type="match status" value="1"/>
</dbReference>
<evidence type="ECO:0000256" key="4">
    <source>
        <dbReference type="ARBA" id="ARBA00022989"/>
    </source>
</evidence>
<evidence type="ECO:0000256" key="3">
    <source>
        <dbReference type="ARBA" id="ARBA00022692"/>
    </source>
</evidence>
<dbReference type="GO" id="GO:0016020">
    <property type="term" value="C:membrane"/>
    <property type="evidence" value="ECO:0007669"/>
    <property type="project" value="UniProtKB-SubCell"/>
</dbReference>
<dbReference type="EMBL" id="WBUI01000015">
    <property type="protein sequence ID" value="KAB2931202.1"/>
    <property type="molecule type" value="Genomic_DNA"/>
</dbReference>
<gene>
    <name evidence="9" type="ORF">F9K24_14725</name>
</gene>
<dbReference type="OrthoDB" id="9759913at2"/>
<dbReference type="GO" id="GO:0020037">
    <property type="term" value="F:heme binding"/>
    <property type="evidence" value="ECO:0007669"/>
    <property type="project" value="InterPro"/>
</dbReference>
<dbReference type="GO" id="GO:0015990">
    <property type="term" value="P:electron transport coupled proton transport"/>
    <property type="evidence" value="ECO:0007669"/>
    <property type="project" value="TreeGrafter"/>
</dbReference>
<feature type="transmembrane region" description="Helical" evidence="7">
    <location>
        <begin position="463"/>
        <end position="487"/>
    </location>
</feature>
<evidence type="ECO:0000256" key="5">
    <source>
        <dbReference type="ARBA" id="ARBA00023136"/>
    </source>
</evidence>
<keyword evidence="6" id="KW-0249">Electron transport</keyword>
<feature type="transmembrane region" description="Helical" evidence="7">
    <location>
        <begin position="255"/>
        <end position="274"/>
    </location>
</feature>
<evidence type="ECO:0000313" key="10">
    <source>
        <dbReference type="Proteomes" id="UP000460298"/>
    </source>
</evidence>
<keyword evidence="3 6" id="KW-0812">Transmembrane</keyword>
<keyword evidence="4 7" id="KW-1133">Transmembrane helix</keyword>
<feature type="transmembrane region" description="Helical" evidence="7">
    <location>
        <begin position="286"/>
        <end position="306"/>
    </location>
</feature>
<dbReference type="GO" id="GO:0022904">
    <property type="term" value="P:respiratory electron transport chain"/>
    <property type="evidence" value="ECO:0007669"/>
    <property type="project" value="TreeGrafter"/>
</dbReference>
<feature type="transmembrane region" description="Helical" evidence="7">
    <location>
        <begin position="422"/>
        <end position="443"/>
    </location>
</feature>
<feature type="transmembrane region" description="Helical" evidence="7">
    <location>
        <begin position="33"/>
        <end position="55"/>
    </location>
</feature>
<dbReference type="PROSITE" id="PS50855">
    <property type="entry name" value="COX1"/>
    <property type="match status" value="1"/>
</dbReference>
<dbReference type="InterPro" id="IPR023615">
    <property type="entry name" value="Cyt_c_Oxase_su1_BS"/>
</dbReference>
<sequence>MSAHSHAHDDNRPYLEVGRSVWGWLSTTDHKKIGVMFTFVIFFYFAIAGISALLVRLELLAPGSTFFTPDTYNVLFTVHGAVMTFLFIVPGIPSTLGNFLVPLLIGAKDVAFPRMNLASFYVYLIGSLIALVSLLSPADTGWTFYAPYSMKTNGLVVWLTFGAFVMGFSSIMTGFNFIVTIHRMRAPGLRWGNLPLFIWAIYATAVIQLLATPVVGMNLVLLILERVLDIGIFNPAKGGDPILFEQFFWFYSHPVVYIMILPAFGVVAEILPVFSKRPMFGYKAVAYSSMAIALVSFIVWGHHLFVSGMSDWARYVFSFLTFFVAVPTAIKVFNWIATLWKGSIDLKAAPMYYTLGFIFMFTIAGLTGIHLAVLTTDVYLHDTYFVVAHFHYTMQGGTVFALVAGLHYWFPKLTGRMYNKPLAFWAWLILFLGFNATFLPQFILGFEGMPRRYFDYLPHFQIWHQMSTVGSWFNGLGYILALTNLLVSAFRGPKAEANPWGSLSLEWQTSSPPPTYNFVEIPHFPEDIYDYGTEGKTQTKKESAAG</sequence>
<dbReference type="InterPro" id="IPR000883">
    <property type="entry name" value="Cyt_C_Oxase_1"/>
</dbReference>
<dbReference type="GO" id="GO:0009060">
    <property type="term" value="P:aerobic respiration"/>
    <property type="evidence" value="ECO:0007669"/>
    <property type="project" value="InterPro"/>
</dbReference>
<dbReference type="PANTHER" id="PTHR10422:SF18">
    <property type="entry name" value="CYTOCHROME C OXIDASE SUBUNIT 1"/>
    <property type="match status" value="1"/>
</dbReference>
<dbReference type="InterPro" id="IPR023616">
    <property type="entry name" value="Cyt_c_oxase-like_su1_dom"/>
</dbReference>
<organism evidence="9 10">
    <name type="scientific">Leptonema illini</name>
    <dbReference type="NCBI Taxonomy" id="183"/>
    <lineage>
        <taxon>Bacteria</taxon>
        <taxon>Pseudomonadati</taxon>
        <taxon>Spirochaetota</taxon>
        <taxon>Spirochaetia</taxon>
        <taxon>Leptospirales</taxon>
        <taxon>Leptospiraceae</taxon>
        <taxon>Leptonema</taxon>
    </lineage>
</organism>
<dbReference type="RefSeq" id="WP_002771380.1">
    <property type="nucleotide sequence ID" value="NZ_JQDG01000008.1"/>
</dbReference>
<name>A0A833GZS2_9LEPT</name>
<keyword evidence="6" id="KW-0408">Iron</keyword>
<keyword evidence="6" id="KW-0813">Transport</keyword>
<keyword evidence="5 7" id="KW-0472">Membrane</keyword>
<dbReference type="PROSITE" id="PS00077">
    <property type="entry name" value="COX1_CUB"/>
    <property type="match status" value="1"/>
</dbReference>
<evidence type="ECO:0000313" key="9">
    <source>
        <dbReference type="EMBL" id="KAB2931202.1"/>
    </source>
</evidence>
<evidence type="ECO:0000256" key="6">
    <source>
        <dbReference type="RuleBase" id="RU000370"/>
    </source>
</evidence>
<dbReference type="Gene3D" id="1.20.210.10">
    <property type="entry name" value="Cytochrome c oxidase-like, subunit I domain"/>
    <property type="match status" value="1"/>
</dbReference>
<feature type="transmembrane region" description="Helical" evidence="7">
    <location>
        <begin position="392"/>
        <end position="410"/>
    </location>
</feature>
<feature type="domain" description="Cytochrome oxidase subunit I profile" evidence="8">
    <location>
        <begin position="16"/>
        <end position="525"/>
    </location>
</feature>
<dbReference type="Proteomes" id="UP000460298">
    <property type="component" value="Unassembled WGS sequence"/>
</dbReference>
<feature type="transmembrane region" description="Helical" evidence="7">
    <location>
        <begin position="155"/>
        <end position="179"/>
    </location>
</feature>
<feature type="transmembrane region" description="Helical" evidence="7">
    <location>
        <begin position="75"/>
        <end position="105"/>
    </location>
</feature>
<proteinExistence type="inferred from homology"/>
<feature type="transmembrane region" description="Helical" evidence="7">
    <location>
        <begin position="117"/>
        <end position="135"/>
    </location>
</feature>
<feature type="transmembrane region" description="Helical" evidence="7">
    <location>
        <begin position="312"/>
        <end position="340"/>
    </location>
</feature>
<dbReference type="AlphaFoldDB" id="A0A833GZS2"/>
<dbReference type="PRINTS" id="PR01165">
    <property type="entry name" value="CYCOXIDASEI"/>
</dbReference>
<evidence type="ECO:0000256" key="2">
    <source>
        <dbReference type="ARBA" id="ARBA00022660"/>
    </source>
</evidence>
<accession>A0A833GZS2</accession>
<dbReference type="PANTHER" id="PTHR10422">
    <property type="entry name" value="CYTOCHROME C OXIDASE SUBUNIT 1"/>
    <property type="match status" value="1"/>
</dbReference>
<reference evidence="9 10" key="1">
    <citation type="submission" date="2019-10" db="EMBL/GenBank/DDBJ databases">
        <title>Extracellular Electron Transfer in a Candidatus Methanoperedens spp. Enrichment Culture.</title>
        <authorList>
            <person name="Berger S."/>
            <person name="Rangel Shaw D."/>
            <person name="Berben T."/>
            <person name="In 'T Zandt M."/>
            <person name="Frank J."/>
            <person name="Reimann J."/>
            <person name="Jetten M.S.M."/>
            <person name="Welte C.U."/>
        </authorList>
    </citation>
    <scope>NUCLEOTIDE SEQUENCE [LARGE SCALE GENOMIC DNA]</scope>
    <source>
        <strain evidence="9">SB12</strain>
    </source>
</reference>
<evidence type="ECO:0000256" key="1">
    <source>
        <dbReference type="ARBA" id="ARBA00004141"/>
    </source>
</evidence>
<feature type="transmembrane region" description="Helical" evidence="7">
    <location>
        <begin position="191"/>
        <end position="211"/>
    </location>
</feature>
<keyword evidence="6" id="KW-0479">Metal-binding</keyword>
<evidence type="ECO:0000256" key="7">
    <source>
        <dbReference type="SAM" id="Phobius"/>
    </source>
</evidence>
<keyword evidence="2 6" id="KW-0679">Respiratory chain</keyword>